<dbReference type="Gene3D" id="1.10.10.10">
    <property type="entry name" value="Winged helix-like DNA-binding domain superfamily/Winged helix DNA-binding domain"/>
    <property type="match status" value="1"/>
</dbReference>
<keyword evidence="8" id="KW-0175">Coiled coil</keyword>
<dbReference type="PANTHER" id="PTHR33215:SF13">
    <property type="entry name" value="PROTEIN DISTAL ANTENNA"/>
    <property type="match status" value="1"/>
</dbReference>
<evidence type="ECO:0000313" key="11">
    <source>
        <dbReference type="EMBL" id="KYQ49975.1"/>
    </source>
</evidence>
<dbReference type="InterPro" id="IPR036388">
    <property type="entry name" value="WH-like_DNA-bd_sf"/>
</dbReference>
<evidence type="ECO:0000256" key="8">
    <source>
        <dbReference type="SAM" id="Coils"/>
    </source>
</evidence>
<evidence type="ECO:0000256" key="9">
    <source>
        <dbReference type="SAM" id="MobiDB-lite"/>
    </source>
</evidence>
<evidence type="ECO:0000256" key="5">
    <source>
        <dbReference type="ARBA" id="ARBA00023125"/>
    </source>
</evidence>
<feature type="compositionally biased region" description="Polar residues" evidence="9">
    <location>
        <begin position="10"/>
        <end position="20"/>
    </location>
</feature>
<sequence length="487" mass="53752">RDRRPRRQHNSLSYRYNNLTARRYDSLNGNDPRPGTSSTRQQGTMPRNEPRQAGKRPVKTLTPPEKVDAINRVHNGESKAAVARDIGVPESTLRGWCKSEQKIISQVTNIRGPSLAGPSLAGPSLAGYEHILTSSSDNSNSVGAISSSRSTPTAQAMMLGLGSSSSGVTEKAEEFEAGPSHKRIKIENSSASNMMSNNISSLARAPMANDTLINPYLYNMMDPTKALNFLNTFMKPSDTFLSFPAYSSPANLLTDGLLSGNNGTVTKMTIANMINQQQQQLQQQQQQLQQQQQQQQQANNTLINGNKRKHCAPGPSTMDIPKISLRTLNNRSPIAEKSSRSISQPNYEISMPSTSATRGSDSVIYVPQSKTSKNGKNLTNIIESLHHPYVPSPNSVKGVLFNTVNNNNNDDDMDNETARKNYPDVLPPGFNDTVENVKKLLEWLHHYGSPVCTMKQVGHIQRILTRLQDWVDKKSKTELPQRINGMS</sequence>
<evidence type="ECO:0000256" key="2">
    <source>
        <dbReference type="ARBA" id="ARBA00022473"/>
    </source>
</evidence>
<dbReference type="EMBL" id="KQ982850">
    <property type="protein sequence ID" value="KYQ49975.1"/>
    <property type="molecule type" value="Genomic_DNA"/>
</dbReference>
<feature type="compositionally biased region" description="Polar residues" evidence="9">
    <location>
        <begin position="340"/>
        <end position="360"/>
    </location>
</feature>
<dbReference type="InterPro" id="IPR051839">
    <property type="entry name" value="RD_transcriptional_regulator"/>
</dbReference>
<evidence type="ECO:0000256" key="4">
    <source>
        <dbReference type="ARBA" id="ARBA00023015"/>
    </source>
</evidence>
<accession>A0A151WQK5</accession>
<keyword evidence="12" id="KW-1185">Reference proteome</keyword>
<evidence type="ECO:0000256" key="3">
    <source>
        <dbReference type="ARBA" id="ARBA00022553"/>
    </source>
</evidence>
<feature type="domain" description="HTH psq-type" evidence="10">
    <location>
        <begin position="52"/>
        <end position="103"/>
    </location>
</feature>
<dbReference type="InterPro" id="IPR007889">
    <property type="entry name" value="HTH_Psq"/>
</dbReference>
<comment type="subcellular location">
    <subcellularLocation>
        <location evidence="1 7">Nucleus</location>
    </subcellularLocation>
</comment>
<evidence type="ECO:0000256" key="6">
    <source>
        <dbReference type="ARBA" id="ARBA00023163"/>
    </source>
</evidence>
<feature type="compositionally biased region" description="Polar residues" evidence="9">
    <location>
        <begin position="35"/>
        <end position="45"/>
    </location>
</feature>
<dbReference type="GO" id="GO:0005634">
    <property type="term" value="C:nucleus"/>
    <property type="evidence" value="ECO:0007669"/>
    <property type="project" value="UniProtKB-SubCell"/>
</dbReference>
<dbReference type="AlphaFoldDB" id="A0A151WQK5"/>
<dbReference type="SUPFAM" id="SSF46689">
    <property type="entry name" value="Homeodomain-like"/>
    <property type="match status" value="1"/>
</dbReference>
<evidence type="ECO:0000256" key="1">
    <source>
        <dbReference type="ARBA" id="ARBA00004123"/>
    </source>
</evidence>
<dbReference type="InterPro" id="IPR009057">
    <property type="entry name" value="Homeodomain-like_sf"/>
</dbReference>
<evidence type="ECO:0000313" key="12">
    <source>
        <dbReference type="Proteomes" id="UP000075809"/>
    </source>
</evidence>
<protein>
    <submittedName>
        <fullName evidence="11">Protein distal antenna</fullName>
    </submittedName>
</protein>
<keyword evidence="6" id="KW-0804">Transcription</keyword>
<dbReference type="Pfam" id="PF04218">
    <property type="entry name" value="CENP-B_N"/>
    <property type="match status" value="1"/>
</dbReference>
<feature type="coiled-coil region" evidence="8">
    <location>
        <begin position="267"/>
        <end position="301"/>
    </location>
</feature>
<dbReference type="GO" id="GO:0003677">
    <property type="term" value="F:DNA binding"/>
    <property type="evidence" value="ECO:0007669"/>
    <property type="project" value="UniProtKB-UniRule"/>
</dbReference>
<evidence type="ECO:0000256" key="7">
    <source>
        <dbReference type="PROSITE-ProRule" id="PRU00320"/>
    </source>
</evidence>
<proteinExistence type="predicted"/>
<dbReference type="PANTHER" id="PTHR33215">
    <property type="entry name" value="PROTEIN DISTAL ANTENNA"/>
    <property type="match status" value="1"/>
</dbReference>
<gene>
    <name evidence="11" type="ORF">ALC60_10998</name>
</gene>
<keyword evidence="2" id="KW-0217">Developmental protein</keyword>
<feature type="DNA-binding region" description="H-T-H motif" evidence="7">
    <location>
        <begin position="79"/>
        <end position="99"/>
    </location>
</feature>
<name>A0A151WQK5_9HYME</name>
<feature type="region of interest" description="Disordered" evidence="9">
    <location>
        <begin position="1"/>
        <end position="63"/>
    </location>
</feature>
<dbReference type="Proteomes" id="UP000075809">
    <property type="component" value="Unassembled WGS sequence"/>
</dbReference>
<feature type="non-terminal residue" evidence="11">
    <location>
        <position position="1"/>
    </location>
</feature>
<dbReference type="PROSITE" id="PS50960">
    <property type="entry name" value="HTH_PSQ"/>
    <property type="match status" value="1"/>
</dbReference>
<organism evidence="11 12">
    <name type="scientific">Mycetomoellerius zeteki</name>
    <dbReference type="NCBI Taxonomy" id="64791"/>
    <lineage>
        <taxon>Eukaryota</taxon>
        <taxon>Metazoa</taxon>
        <taxon>Ecdysozoa</taxon>
        <taxon>Arthropoda</taxon>
        <taxon>Hexapoda</taxon>
        <taxon>Insecta</taxon>
        <taxon>Pterygota</taxon>
        <taxon>Neoptera</taxon>
        <taxon>Endopterygota</taxon>
        <taxon>Hymenoptera</taxon>
        <taxon>Apocrita</taxon>
        <taxon>Aculeata</taxon>
        <taxon>Formicoidea</taxon>
        <taxon>Formicidae</taxon>
        <taxon>Myrmicinae</taxon>
        <taxon>Mycetomoellerius</taxon>
    </lineage>
</organism>
<keyword evidence="5 7" id="KW-0238">DNA-binding</keyword>
<reference evidence="11 12" key="1">
    <citation type="submission" date="2015-09" db="EMBL/GenBank/DDBJ databases">
        <title>Trachymyrmex zeteki WGS genome.</title>
        <authorList>
            <person name="Nygaard S."/>
            <person name="Hu H."/>
            <person name="Boomsma J."/>
            <person name="Zhang G."/>
        </authorList>
    </citation>
    <scope>NUCLEOTIDE SEQUENCE [LARGE SCALE GENOMIC DNA]</scope>
    <source>
        <strain evidence="11">Tzet28-1</strain>
        <tissue evidence="11">Whole body</tissue>
    </source>
</reference>
<evidence type="ECO:0000259" key="10">
    <source>
        <dbReference type="PROSITE" id="PS50960"/>
    </source>
</evidence>
<keyword evidence="3" id="KW-0597">Phosphoprotein</keyword>
<keyword evidence="4" id="KW-0805">Transcription regulation</keyword>
<keyword evidence="7" id="KW-0539">Nucleus</keyword>
<feature type="region of interest" description="Disordered" evidence="9">
    <location>
        <begin position="334"/>
        <end position="360"/>
    </location>
</feature>